<dbReference type="PANTHER" id="PTHR34235">
    <property type="entry name" value="SLR1203 PROTEIN-RELATED"/>
    <property type="match status" value="1"/>
</dbReference>
<evidence type="ECO:0000313" key="2">
    <source>
        <dbReference type="Proteomes" id="UP001054846"/>
    </source>
</evidence>
<organism evidence="1 2">
    <name type="scientific">Gloeobacter morelensis MG652769</name>
    <dbReference type="NCBI Taxonomy" id="2781736"/>
    <lineage>
        <taxon>Bacteria</taxon>
        <taxon>Bacillati</taxon>
        <taxon>Cyanobacteriota</taxon>
        <taxon>Cyanophyceae</taxon>
        <taxon>Gloeobacterales</taxon>
        <taxon>Gloeobacteraceae</taxon>
        <taxon>Gloeobacter</taxon>
        <taxon>Gloeobacter morelensis</taxon>
    </lineage>
</organism>
<proteinExistence type="predicted"/>
<dbReference type="InterPro" id="IPR002636">
    <property type="entry name" value="DUF29"/>
</dbReference>
<reference evidence="1 2" key="1">
    <citation type="journal article" date="2021" name="Genome Biol. Evol.">
        <title>Complete Genome Sequencing of a Novel Gloeobacter Species from a Waterfall Cave in Mexico.</title>
        <authorList>
            <person name="Saw J.H."/>
            <person name="Cardona T."/>
            <person name="Montejano G."/>
        </authorList>
    </citation>
    <scope>NUCLEOTIDE SEQUENCE [LARGE SCALE GENOMIC DNA]</scope>
    <source>
        <strain evidence="1">MG652769</strain>
    </source>
</reference>
<protein>
    <submittedName>
        <fullName evidence="1">DUF29 domain-containing protein</fullName>
    </submittedName>
</protein>
<dbReference type="Pfam" id="PF01724">
    <property type="entry name" value="DUF29"/>
    <property type="match status" value="1"/>
</dbReference>
<gene>
    <name evidence="1" type="ORF">ISF26_23020</name>
</gene>
<keyword evidence="2" id="KW-1185">Reference proteome</keyword>
<accession>A0ABY3PTM8</accession>
<dbReference type="Proteomes" id="UP001054846">
    <property type="component" value="Chromosome"/>
</dbReference>
<evidence type="ECO:0000313" key="1">
    <source>
        <dbReference type="EMBL" id="UFP97100.1"/>
    </source>
</evidence>
<dbReference type="EMBL" id="CP063845">
    <property type="protein sequence ID" value="UFP97100.1"/>
    <property type="molecule type" value="Genomic_DNA"/>
</dbReference>
<dbReference type="Gene3D" id="1.20.1220.20">
    <property type="entry name" value="Uncharcterised protein PF01724"/>
    <property type="match status" value="1"/>
</dbReference>
<sequence>MLSAYDQDFHAWATEQAGLVRSGRLTQLDQENVAEELEGLARRDRREIASRLGVLLMHLLKWVYQPKARSNSWKAMIVEQRQSIFKLVEESPSLNSYPEQVLDKEYALARDRAAAETGLSVETFPRWRPFSIEQVLDSEYLPDEPGGERLF</sequence>
<name>A0ABY3PTM8_9CYAN</name>